<sequence length="302" mass="33844">MLNSLKRINKTGFINFWRNGWVSVATILVMVITLFVVGSVIFLNVLLTASLDRIQDKVDINVYFKIETPEEQIFSLKNALSGLGEIKNIEYVSREEALANFKLRHQNNALIYQSLQELGGNPLGAVLNVKAKNPDQYANISRFLESSSYSDIIDKVNYNQNKIVIDRLANILTASKRAGFGVTVVMIVIAILVAFNTIRLAIFTNKEEISVMRLVGASNNFIRGPFVIEGILHGIFASIIAILIFYPLTVWLAPRIDNFFGGPNIYDYFISNFFEFFGILLGVGVTLGIFSSVIAVRRYLKV</sequence>
<keyword evidence="8 10" id="KW-0472">Membrane</keyword>
<evidence type="ECO:0000256" key="3">
    <source>
        <dbReference type="ARBA" id="ARBA00021907"/>
    </source>
</evidence>
<dbReference type="Pfam" id="PF18075">
    <property type="entry name" value="FtsX_ECD"/>
    <property type="match status" value="1"/>
</dbReference>
<dbReference type="PANTHER" id="PTHR47755:SF1">
    <property type="entry name" value="CELL DIVISION PROTEIN FTSX"/>
    <property type="match status" value="1"/>
</dbReference>
<feature type="domain" description="FtsX extracellular" evidence="13">
    <location>
        <begin position="58"/>
        <end position="145"/>
    </location>
</feature>
<comment type="similarity">
    <text evidence="2 10">Belongs to the ABC-4 integral membrane protein family. FtsX subfamily.</text>
</comment>
<keyword evidence="6 11" id="KW-0812">Transmembrane</keyword>
<organism evidence="14 15">
    <name type="scientific">Candidatus Tagabacteria bacterium RIFCSPLOWO2_01_FULL_39_11</name>
    <dbReference type="NCBI Taxonomy" id="1802295"/>
    <lineage>
        <taxon>Bacteria</taxon>
        <taxon>Candidatus Tagaibacteriota</taxon>
    </lineage>
</organism>
<evidence type="ECO:0000256" key="6">
    <source>
        <dbReference type="ARBA" id="ARBA00022692"/>
    </source>
</evidence>
<feature type="transmembrane region" description="Helical" evidence="11">
    <location>
        <begin position="178"/>
        <end position="202"/>
    </location>
</feature>
<accession>A0A1G2LRZ1</accession>
<evidence type="ECO:0000256" key="1">
    <source>
        <dbReference type="ARBA" id="ARBA00004651"/>
    </source>
</evidence>
<dbReference type="Pfam" id="PF02687">
    <property type="entry name" value="FtsX"/>
    <property type="match status" value="1"/>
</dbReference>
<dbReference type="InterPro" id="IPR004513">
    <property type="entry name" value="FtsX"/>
</dbReference>
<dbReference type="PIRSF" id="PIRSF003097">
    <property type="entry name" value="FtsX"/>
    <property type="match status" value="1"/>
</dbReference>
<dbReference type="Gene3D" id="3.30.70.3040">
    <property type="match status" value="1"/>
</dbReference>
<dbReference type="GO" id="GO:0005886">
    <property type="term" value="C:plasma membrane"/>
    <property type="evidence" value="ECO:0007669"/>
    <property type="project" value="UniProtKB-SubCell"/>
</dbReference>
<comment type="caution">
    <text evidence="14">The sequence shown here is derived from an EMBL/GenBank/DDBJ whole genome shotgun (WGS) entry which is preliminary data.</text>
</comment>
<evidence type="ECO:0000256" key="11">
    <source>
        <dbReference type="SAM" id="Phobius"/>
    </source>
</evidence>
<keyword evidence="5 10" id="KW-0132">Cell division</keyword>
<name>A0A1G2LRZ1_9BACT</name>
<dbReference type="InterPro" id="IPR003838">
    <property type="entry name" value="ABC3_permease_C"/>
</dbReference>
<evidence type="ECO:0000259" key="13">
    <source>
        <dbReference type="Pfam" id="PF18075"/>
    </source>
</evidence>
<proteinExistence type="inferred from homology"/>
<keyword evidence="4 10" id="KW-1003">Cell membrane</keyword>
<dbReference type="Proteomes" id="UP000178302">
    <property type="component" value="Unassembled WGS sequence"/>
</dbReference>
<feature type="transmembrane region" description="Helical" evidence="11">
    <location>
        <begin position="231"/>
        <end position="253"/>
    </location>
</feature>
<keyword evidence="7 11" id="KW-1133">Transmembrane helix</keyword>
<evidence type="ECO:0000259" key="12">
    <source>
        <dbReference type="Pfam" id="PF02687"/>
    </source>
</evidence>
<keyword evidence="9 10" id="KW-0131">Cell cycle</keyword>
<comment type="subcellular location">
    <subcellularLocation>
        <location evidence="1">Cell membrane</location>
        <topology evidence="1">Multi-pass membrane protein</topology>
    </subcellularLocation>
</comment>
<feature type="transmembrane region" description="Helical" evidence="11">
    <location>
        <begin position="21"/>
        <end position="47"/>
    </location>
</feature>
<dbReference type="GO" id="GO:0051301">
    <property type="term" value="P:cell division"/>
    <property type="evidence" value="ECO:0007669"/>
    <property type="project" value="UniProtKB-KW"/>
</dbReference>
<feature type="domain" description="ABC3 transporter permease C-terminal" evidence="12">
    <location>
        <begin position="182"/>
        <end position="301"/>
    </location>
</feature>
<evidence type="ECO:0000256" key="10">
    <source>
        <dbReference type="PIRNR" id="PIRNR003097"/>
    </source>
</evidence>
<gene>
    <name evidence="14" type="ORF">A2909_01165</name>
</gene>
<evidence type="ECO:0000256" key="7">
    <source>
        <dbReference type="ARBA" id="ARBA00022989"/>
    </source>
</evidence>
<reference evidence="14 15" key="1">
    <citation type="journal article" date="2016" name="Nat. Commun.">
        <title>Thousands of microbial genomes shed light on interconnected biogeochemical processes in an aquifer system.</title>
        <authorList>
            <person name="Anantharaman K."/>
            <person name="Brown C.T."/>
            <person name="Hug L.A."/>
            <person name="Sharon I."/>
            <person name="Castelle C.J."/>
            <person name="Probst A.J."/>
            <person name="Thomas B.C."/>
            <person name="Singh A."/>
            <person name="Wilkins M.J."/>
            <person name="Karaoz U."/>
            <person name="Brodie E.L."/>
            <person name="Williams K.H."/>
            <person name="Hubbard S.S."/>
            <person name="Banfield J.F."/>
        </authorList>
    </citation>
    <scope>NUCLEOTIDE SEQUENCE [LARGE SCALE GENOMIC DNA]</scope>
</reference>
<protein>
    <recommendedName>
        <fullName evidence="3 10">Cell division protein FtsX</fullName>
    </recommendedName>
</protein>
<evidence type="ECO:0000256" key="2">
    <source>
        <dbReference type="ARBA" id="ARBA00007379"/>
    </source>
</evidence>
<dbReference type="InterPro" id="IPR040690">
    <property type="entry name" value="FtsX_ECD"/>
</dbReference>
<dbReference type="EMBL" id="MHQZ01000010">
    <property type="protein sequence ID" value="OHA14410.1"/>
    <property type="molecule type" value="Genomic_DNA"/>
</dbReference>
<evidence type="ECO:0000256" key="5">
    <source>
        <dbReference type="ARBA" id="ARBA00022618"/>
    </source>
</evidence>
<evidence type="ECO:0000256" key="8">
    <source>
        <dbReference type="ARBA" id="ARBA00023136"/>
    </source>
</evidence>
<dbReference type="AlphaFoldDB" id="A0A1G2LRZ1"/>
<evidence type="ECO:0000256" key="9">
    <source>
        <dbReference type="ARBA" id="ARBA00023306"/>
    </source>
</evidence>
<feature type="transmembrane region" description="Helical" evidence="11">
    <location>
        <begin position="273"/>
        <end position="296"/>
    </location>
</feature>
<dbReference type="PANTHER" id="PTHR47755">
    <property type="entry name" value="CELL DIVISION PROTEIN FTSX"/>
    <property type="match status" value="1"/>
</dbReference>
<evidence type="ECO:0000313" key="15">
    <source>
        <dbReference type="Proteomes" id="UP000178302"/>
    </source>
</evidence>
<evidence type="ECO:0000313" key="14">
    <source>
        <dbReference type="EMBL" id="OHA14410.1"/>
    </source>
</evidence>
<evidence type="ECO:0000256" key="4">
    <source>
        <dbReference type="ARBA" id="ARBA00022475"/>
    </source>
</evidence>